<evidence type="ECO:0000256" key="2">
    <source>
        <dbReference type="ARBA" id="ARBA00022525"/>
    </source>
</evidence>
<dbReference type="Proteomes" id="UP000481807">
    <property type="component" value="Unassembled WGS sequence"/>
</dbReference>
<dbReference type="EMBL" id="QSTD01000003">
    <property type="protein sequence ID" value="RGM30495.1"/>
    <property type="molecule type" value="Genomic_DNA"/>
</dbReference>
<dbReference type="NCBIfam" id="NF047686">
    <property type="entry name" value="IsaB_fam"/>
    <property type="match status" value="1"/>
</dbReference>
<dbReference type="InterPro" id="IPR058086">
    <property type="entry name" value="IsaB"/>
</dbReference>
<reference evidence="7 10" key="2">
    <citation type="submission" date="2018-08" db="EMBL/GenBank/DDBJ databases">
        <title>Murine metabolic-syndrome-specific gut microbial biobank.</title>
        <authorList>
            <person name="Liu C."/>
        </authorList>
    </citation>
    <scope>NUCLEOTIDE SEQUENCE [LARGE SCALE GENOMIC DNA]</scope>
    <source>
        <strain evidence="7 10">1XD21-27</strain>
    </source>
</reference>
<comment type="similarity">
    <text evidence="4">Belongs to the IsaB family.</text>
</comment>
<dbReference type="Proteomes" id="UP000814367">
    <property type="component" value="Unassembled WGS sequence"/>
</dbReference>
<keyword evidence="3" id="KW-0732">Signal</keyword>
<proteinExistence type="inferred from homology"/>
<organism evidence="8 9">
    <name type="scientific">Staphylococcus warneri</name>
    <dbReference type="NCBI Taxonomy" id="1292"/>
    <lineage>
        <taxon>Bacteria</taxon>
        <taxon>Bacillati</taxon>
        <taxon>Bacillota</taxon>
        <taxon>Bacilli</taxon>
        <taxon>Bacillales</taxon>
        <taxon>Staphylococcaceae</taxon>
        <taxon>Staphylococcus</taxon>
    </lineage>
</organism>
<evidence type="ECO:0000256" key="4">
    <source>
        <dbReference type="ARBA" id="ARBA00093777"/>
    </source>
</evidence>
<accession>A0A364USL5</accession>
<reference evidence="6 11" key="3">
    <citation type="submission" date="2020-03" db="EMBL/GenBank/DDBJ databases">
        <title>Comparative genetics of Staphylococcus warneri persistents from caprine mastitis.</title>
        <authorList>
            <person name="Franca C.A."/>
            <person name="Rosa D.S."/>
            <person name="Silva A."/>
            <person name="Rodrigues D.L.N."/>
            <person name="Santos R.G."/>
            <person name="Castillo R.E.H."/>
            <person name="Moreira M.A.S."/>
            <person name="Lima M.C."/>
            <person name="Gouveia G.V."/>
            <person name="Gouveia J.J.S."/>
            <person name="Souza R.F.S."/>
            <person name="Bertram B."/>
            <person name="Azevedo V."/>
            <person name="Costa M."/>
        </authorList>
    </citation>
    <scope>NUCLEOTIDE SEQUENCE [LARGE SCALE GENOMIC DNA]</scope>
    <source>
        <strain evidence="6 11">Cap 9.2</strain>
    </source>
</reference>
<evidence type="ECO:0000313" key="11">
    <source>
        <dbReference type="Proteomes" id="UP000814367"/>
    </source>
</evidence>
<evidence type="ECO:0000313" key="10">
    <source>
        <dbReference type="Proteomes" id="UP000481807"/>
    </source>
</evidence>
<dbReference type="EMBL" id="QXWP01000004">
    <property type="protein sequence ID" value="NBH30988.1"/>
    <property type="molecule type" value="Genomic_DNA"/>
</dbReference>
<evidence type="ECO:0000256" key="3">
    <source>
        <dbReference type="ARBA" id="ARBA00022729"/>
    </source>
</evidence>
<protein>
    <recommendedName>
        <fullName evidence="5">Immunodominant staphylococcal antigen B</fullName>
    </recommendedName>
</protein>
<evidence type="ECO:0000256" key="5">
    <source>
        <dbReference type="ARBA" id="ARBA00093792"/>
    </source>
</evidence>
<evidence type="ECO:0000256" key="1">
    <source>
        <dbReference type="ARBA" id="ARBA00004613"/>
    </source>
</evidence>
<dbReference type="Proteomes" id="UP000261016">
    <property type="component" value="Unassembled WGS sequence"/>
</dbReference>
<keyword evidence="11" id="KW-1185">Reference proteome</keyword>
<reference evidence="8 9" key="1">
    <citation type="submission" date="2018-08" db="EMBL/GenBank/DDBJ databases">
        <title>A genome reference for cultivated species of the human gut microbiota.</title>
        <authorList>
            <person name="Zou Y."/>
            <person name="Xue W."/>
            <person name="Luo G."/>
        </authorList>
    </citation>
    <scope>NUCLEOTIDE SEQUENCE [LARGE SCALE GENOMIC DNA]</scope>
    <source>
        <strain evidence="8 9">OM08-17AT</strain>
    </source>
</reference>
<dbReference type="EMBL" id="JAANHJ010000001">
    <property type="protein sequence ID" value="MCG6226723.1"/>
    <property type="molecule type" value="Genomic_DNA"/>
</dbReference>
<evidence type="ECO:0000313" key="6">
    <source>
        <dbReference type="EMBL" id="MCG6226723.1"/>
    </source>
</evidence>
<evidence type="ECO:0000313" key="7">
    <source>
        <dbReference type="EMBL" id="NBH30988.1"/>
    </source>
</evidence>
<comment type="subcellular location">
    <subcellularLocation>
        <location evidence="1">Secreted</location>
    </subcellularLocation>
</comment>
<evidence type="ECO:0000313" key="8">
    <source>
        <dbReference type="EMBL" id="RGM30495.1"/>
    </source>
</evidence>
<keyword evidence="2" id="KW-0964">Secreted</keyword>
<sequence length="145" mass="16535">MALRIFHINEAHAATQPYYNYHGYTSSQSDFILDKNFINAIKNDNFTINGYKITENSKGNDNDTIEKFDQQFYLPSKGKADGVWFQLKPGVVSKAELVKTYGKPLNKPSGTAHGNEYLYQFNEKQLRFLENNGYITEVGIHNGKS</sequence>
<evidence type="ECO:0000313" key="9">
    <source>
        <dbReference type="Proteomes" id="UP000261016"/>
    </source>
</evidence>
<gene>
    <name evidence="7" type="ORF">D3Z30_08335</name>
    <name evidence="8" type="ORF">DXC19_07825</name>
    <name evidence="6" type="ORF">G8J23_12140</name>
</gene>
<dbReference type="RefSeq" id="WP_002465914.1">
    <property type="nucleotide sequence ID" value="NZ_CABMFV010000003.1"/>
</dbReference>
<comment type="caution">
    <text evidence="8">The sequence shown here is derived from an EMBL/GenBank/DDBJ whole genome shotgun (WGS) entry which is preliminary data.</text>
</comment>
<name>A0A364USL5_STAWA</name>
<dbReference type="AlphaFoldDB" id="A0A364USL5"/>